<keyword evidence="2" id="KW-0732">Signal</keyword>
<evidence type="ECO:0000256" key="2">
    <source>
        <dbReference type="SAM" id="SignalP"/>
    </source>
</evidence>
<gene>
    <name evidence="3" type="ORF">EHQ58_02850</name>
</gene>
<feature type="compositionally biased region" description="Basic and acidic residues" evidence="1">
    <location>
        <begin position="52"/>
        <end position="67"/>
    </location>
</feature>
<dbReference type="Gene3D" id="1.25.40.10">
    <property type="entry name" value="Tetratricopeptide repeat domain"/>
    <property type="match status" value="1"/>
</dbReference>
<evidence type="ECO:0000313" key="4">
    <source>
        <dbReference type="Proteomes" id="UP000297693"/>
    </source>
</evidence>
<dbReference type="SUPFAM" id="SSF48452">
    <property type="entry name" value="TPR-like"/>
    <property type="match status" value="1"/>
</dbReference>
<feature type="chain" id="PRO_5020608477" evidence="2">
    <location>
        <begin position="25"/>
        <end position="338"/>
    </location>
</feature>
<evidence type="ECO:0000256" key="1">
    <source>
        <dbReference type="SAM" id="MobiDB-lite"/>
    </source>
</evidence>
<name>A0A4R9K9N9_9LEPT</name>
<proteinExistence type="predicted"/>
<dbReference type="OrthoDB" id="326594at2"/>
<dbReference type="AlphaFoldDB" id="A0A4R9K9N9"/>
<feature type="compositionally biased region" description="Basic residues" evidence="1">
    <location>
        <begin position="136"/>
        <end position="147"/>
    </location>
</feature>
<organism evidence="3 4">
    <name type="scientific">Leptospira ognonensis</name>
    <dbReference type="NCBI Taxonomy" id="2484945"/>
    <lineage>
        <taxon>Bacteria</taxon>
        <taxon>Pseudomonadati</taxon>
        <taxon>Spirochaetota</taxon>
        <taxon>Spirochaetia</taxon>
        <taxon>Leptospirales</taxon>
        <taxon>Leptospiraceae</taxon>
        <taxon>Leptospira</taxon>
    </lineage>
</organism>
<sequence>MLAFYPFIRILRLAFLLSLSVPFALTLEASDQVPNATEIFLPFPVEPATTDTKSETDLLRENQDRDPNSPLSEPSNLKKSDISAPNDGKSEKSNGTLGKNSEASANTVSANTDSPKPKKKKKGKGEVVDPTEPPLKRGKALLTRNKKQSAETEFADSYSKEGTLANVSRTENANLFGLDAKDMEGSGLVEKIEDPDAKIKAQFELARSLDRMGNSESEEKAYKEYLKLVTGFPVHPEITPRTHLAIAVLLFRRQEYRPALHHLVRLMKEFKTAKEFTTAHYYAGRIYESAWPDRDLERAKKYYDNYLKVTEGREETPGNDFKKDAGERRRLIESPLGI</sequence>
<feature type="region of interest" description="Disordered" evidence="1">
    <location>
        <begin position="44"/>
        <end position="154"/>
    </location>
</feature>
<comment type="caution">
    <text evidence="3">The sequence shown here is derived from an EMBL/GenBank/DDBJ whole genome shotgun (WGS) entry which is preliminary data.</text>
</comment>
<dbReference type="EMBL" id="RQGD01000010">
    <property type="protein sequence ID" value="TGL62160.1"/>
    <property type="molecule type" value="Genomic_DNA"/>
</dbReference>
<dbReference type="InterPro" id="IPR011990">
    <property type="entry name" value="TPR-like_helical_dom_sf"/>
</dbReference>
<accession>A0A4R9K9N9</accession>
<keyword evidence="4" id="KW-1185">Reference proteome</keyword>
<reference evidence="3" key="1">
    <citation type="journal article" date="2019" name="PLoS Negl. Trop. Dis.">
        <title>Revisiting the worldwide diversity of Leptospira species in the environment.</title>
        <authorList>
            <person name="Vincent A.T."/>
            <person name="Schiettekatte O."/>
            <person name="Bourhy P."/>
            <person name="Veyrier F.J."/>
            <person name="Picardeau M."/>
        </authorList>
    </citation>
    <scope>NUCLEOTIDE SEQUENCE [LARGE SCALE GENOMIC DNA]</scope>
    <source>
        <strain evidence="3">201702476</strain>
    </source>
</reference>
<dbReference type="Proteomes" id="UP000297693">
    <property type="component" value="Unassembled WGS sequence"/>
</dbReference>
<dbReference type="RefSeq" id="WP_135621834.1">
    <property type="nucleotide sequence ID" value="NZ_RQGD01000010.1"/>
</dbReference>
<protein>
    <submittedName>
        <fullName evidence="3">Tetratricopeptide repeat protein</fullName>
    </submittedName>
</protein>
<evidence type="ECO:0000313" key="3">
    <source>
        <dbReference type="EMBL" id="TGL62160.1"/>
    </source>
</evidence>
<feature type="compositionally biased region" description="Polar residues" evidence="1">
    <location>
        <begin position="93"/>
        <end position="114"/>
    </location>
</feature>
<feature type="signal peptide" evidence="2">
    <location>
        <begin position="1"/>
        <end position="24"/>
    </location>
</feature>